<organism evidence="1">
    <name type="scientific">Arundo donax</name>
    <name type="common">Giant reed</name>
    <name type="synonym">Donax arundinaceus</name>
    <dbReference type="NCBI Taxonomy" id="35708"/>
    <lineage>
        <taxon>Eukaryota</taxon>
        <taxon>Viridiplantae</taxon>
        <taxon>Streptophyta</taxon>
        <taxon>Embryophyta</taxon>
        <taxon>Tracheophyta</taxon>
        <taxon>Spermatophyta</taxon>
        <taxon>Magnoliopsida</taxon>
        <taxon>Liliopsida</taxon>
        <taxon>Poales</taxon>
        <taxon>Poaceae</taxon>
        <taxon>PACMAD clade</taxon>
        <taxon>Arundinoideae</taxon>
        <taxon>Arundineae</taxon>
        <taxon>Arundo</taxon>
    </lineage>
</organism>
<evidence type="ECO:0000313" key="1">
    <source>
        <dbReference type="EMBL" id="JAD22369.1"/>
    </source>
</evidence>
<reference evidence="1" key="1">
    <citation type="submission" date="2014-09" db="EMBL/GenBank/DDBJ databases">
        <authorList>
            <person name="Magalhaes I.L.F."/>
            <person name="Oliveira U."/>
            <person name="Santos F.R."/>
            <person name="Vidigal T.H.D.A."/>
            <person name="Brescovit A.D."/>
            <person name="Santos A.J."/>
        </authorList>
    </citation>
    <scope>NUCLEOTIDE SEQUENCE</scope>
    <source>
        <tissue evidence="1">Shoot tissue taken approximately 20 cm above the soil surface</tissue>
    </source>
</reference>
<dbReference type="EMBL" id="GBRH01275526">
    <property type="protein sequence ID" value="JAD22369.1"/>
    <property type="molecule type" value="Transcribed_RNA"/>
</dbReference>
<accession>A0A0A8Y9A3</accession>
<reference evidence="1" key="2">
    <citation type="journal article" date="2015" name="Data Brief">
        <title>Shoot transcriptome of the giant reed, Arundo donax.</title>
        <authorList>
            <person name="Barrero R.A."/>
            <person name="Guerrero F.D."/>
            <person name="Moolhuijzen P."/>
            <person name="Goolsby J.A."/>
            <person name="Tidwell J."/>
            <person name="Bellgard S.E."/>
            <person name="Bellgard M.I."/>
        </authorList>
    </citation>
    <scope>NUCLEOTIDE SEQUENCE</scope>
    <source>
        <tissue evidence="1">Shoot tissue taken approximately 20 cm above the soil surface</tissue>
    </source>
</reference>
<name>A0A0A8Y9A3_ARUDO</name>
<dbReference type="AlphaFoldDB" id="A0A0A8Y9A3"/>
<sequence length="29" mass="3218">MASVLGSLFCFASLHLLCKLCSFRNNREG</sequence>
<protein>
    <submittedName>
        <fullName evidence="1">Uncharacterized protein</fullName>
    </submittedName>
</protein>
<proteinExistence type="predicted"/>